<protein>
    <submittedName>
        <fullName evidence="1">Uncharacterized protein</fullName>
    </submittedName>
</protein>
<evidence type="ECO:0000313" key="2">
    <source>
        <dbReference type="Proteomes" id="UP000031668"/>
    </source>
</evidence>
<dbReference type="Proteomes" id="UP000031668">
    <property type="component" value="Unassembled WGS sequence"/>
</dbReference>
<proteinExistence type="predicted"/>
<name>A0A0C2N6G3_THEKT</name>
<comment type="caution">
    <text evidence="1">The sequence shown here is derived from an EMBL/GenBank/DDBJ whole genome shotgun (WGS) entry which is preliminary data.</text>
</comment>
<evidence type="ECO:0000313" key="1">
    <source>
        <dbReference type="EMBL" id="KII75206.1"/>
    </source>
</evidence>
<dbReference type="AlphaFoldDB" id="A0A0C2N6G3"/>
<dbReference type="EMBL" id="JWZT01000010">
    <property type="protein sequence ID" value="KII75206.1"/>
    <property type="molecule type" value="Genomic_DNA"/>
</dbReference>
<accession>A0A0C2N6G3</accession>
<sequence>MACGFRVHTFYEKIEPLKLGTAGEKLTYSYNDRKNTFSRNEKTERDAYICLSAFIVSIRLLVIQAEEIGFEISDLQNIIVLKSNRSDEDFRDMVDRNRF</sequence>
<gene>
    <name evidence="1" type="ORF">RF11_07625</name>
</gene>
<reference evidence="1 2" key="1">
    <citation type="journal article" date="2014" name="Genome Biol. Evol.">
        <title>The genome of the myxosporean Thelohanellus kitauei shows adaptations to nutrient acquisition within its fish host.</title>
        <authorList>
            <person name="Yang Y."/>
            <person name="Xiong J."/>
            <person name="Zhou Z."/>
            <person name="Huo F."/>
            <person name="Miao W."/>
            <person name="Ran C."/>
            <person name="Liu Y."/>
            <person name="Zhang J."/>
            <person name="Feng J."/>
            <person name="Wang M."/>
            <person name="Wang M."/>
            <person name="Wang L."/>
            <person name="Yao B."/>
        </authorList>
    </citation>
    <scope>NUCLEOTIDE SEQUENCE [LARGE SCALE GENOMIC DNA]</scope>
    <source>
        <strain evidence="1">Wuqing</strain>
    </source>
</reference>
<organism evidence="1 2">
    <name type="scientific">Thelohanellus kitauei</name>
    <name type="common">Myxosporean</name>
    <dbReference type="NCBI Taxonomy" id="669202"/>
    <lineage>
        <taxon>Eukaryota</taxon>
        <taxon>Metazoa</taxon>
        <taxon>Cnidaria</taxon>
        <taxon>Myxozoa</taxon>
        <taxon>Myxosporea</taxon>
        <taxon>Bivalvulida</taxon>
        <taxon>Platysporina</taxon>
        <taxon>Myxobolidae</taxon>
        <taxon>Thelohanellus</taxon>
    </lineage>
</organism>
<keyword evidence="2" id="KW-1185">Reference proteome</keyword>